<proteinExistence type="inferred from homology"/>
<comment type="similarity">
    <text evidence="2">Belongs to the nematode transthyretin-like family.</text>
</comment>
<dbReference type="InterPro" id="IPR038479">
    <property type="entry name" value="Transthyretin-like_sf"/>
</dbReference>
<comment type="caution">
    <text evidence="6">The sequence shown here is derived from an EMBL/GenBank/DDBJ whole genome shotgun (WGS) entry which is preliminary data.</text>
</comment>
<dbReference type="PANTHER" id="PTHR21700:SF126">
    <property type="entry name" value="TRANSTHYRETIN-LIKE FAMILY PROTEIN"/>
    <property type="match status" value="1"/>
</dbReference>
<dbReference type="PANTHER" id="PTHR21700">
    <property type="entry name" value="TRANSTHYRETIN-LIKE FAMILY PROTEIN-RELATED"/>
    <property type="match status" value="1"/>
</dbReference>
<name>A0A016VJ29_9BILA</name>
<dbReference type="InterPro" id="IPR001534">
    <property type="entry name" value="Transthyretin-like"/>
</dbReference>
<evidence type="ECO:0000256" key="1">
    <source>
        <dbReference type="ARBA" id="ARBA00004613"/>
    </source>
</evidence>
<dbReference type="AlphaFoldDB" id="A0A016VJ29"/>
<evidence type="ECO:0000256" key="4">
    <source>
        <dbReference type="ARBA" id="ARBA00022729"/>
    </source>
</evidence>
<dbReference type="OrthoDB" id="5829829at2759"/>
<evidence type="ECO:0008006" key="8">
    <source>
        <dbReference type="Google" id="ProtNLM"/>
    </source>
</evidence>
<feature type="signal peptide" evidence="5">
    <location>
        <begin position="1"/>
        <end position="15"/>
    </location>
</feature>
<keyword evidence="7" id="KW-1185">Reference proteome</keyword>
<dbReference type="Pfam" id="PF01060">
    <property type="entry name" value="TTR-52"/>
    <property type="match status" value="2"/>
</dbReference>
<evidence type="ECO:0000256" key="5">
    <source>
        <dbReference type="SAM" id="SignalP"/>
    </source>
</evidence>
<comment type="subcellular location">
    <subcellularLocation>
        <location evidence="1">Secreted</location>
    </subcellularLocation>
</comment>
<dbReference type="GO" id="GO:0005576">
    <property type="term" value="C:extracellular region"/>
    <property type="evidence" value="ECO:0007669"/>
    <property type="project" value="UniProtKB-SubCell"/>
</dbReference>
<gene>
    <name evidence="6" type="primary">Acey_s0010.g955</name>
    <name evidence="6" type="ORF">Y032_0010g955</name>
</gene>
<dbReference type="GO" id="GO:0009986">
    <property type="term" value="C:cell surface"/>
    <property type="evidence" value="ECO:0007669"/>
    <property type="project" value="InterPro"/>
</dbReference>
<keyword evidence="3" id="KW-0964">Secreted</keyword>
<evidence type="ECO:0000256" key="3">
    <source>
        <dbReference type="ARBA" id="ARBA00022525"/>
    </source>
</evidence>
<dbReference type="STRING" id="53326.A0A016VJ29"/>
<evidence type="ECO:0000313" key="6">
    <source>
        <dbReference type="EMBL" id="EYC26773.1"/>
    </source>
</evidence>
<evidence type="ECO:0000313" key="7">
    <source>
        <dbReference type="Proteomes" id="UP000024635"/>
    </source>
</evidence>
<dbReference type="Gene3D" id="2.60.40.3330">
    <property type="match status" value="2"/>
</dbReference>
<accession>A0A016VJ29</accession>
<feature type="chain" id="PRO_5012678011" description="Transthyretin-like family protein" evidence="5">
    <location>
        <begin position="16"/>
        <end position="315"/>
    </location>
</feature>
<evidence type="ECO:0000256" key="2">
    <source>
        <dbReference type="ARBA" id="ARBA00010112"/>
    </source>
</evidence>
<sequence length="315" mass="35209">MKYIILIALFGCAIAMRQQAVAVSGRLMCGNKPAAGVKVKLWDEDDGPDPDDVLDEGYTDSNGAFHLKGSERELTNIDPVFKVYHDCDDGIKPGQRKVKFRIPDSYISAGGVAKRVFDIGVLNLETIFPKEERDLLFNFKSSVPPHFRIRALTRFQTYCRCAQQIKKSLDISDMKNGIMRYILLLLSVVGFCFAMRQQAVGVTGQLMCGNKPAAGVRVKLWDEDDGIDPDDLLDEGYTDASGNFNLKGSERELTTIDPVFKVYHDCDDGLKPGQRKVKFRIPKSYISAGGIPKRIFNIGVLNLETIFAKEERDLI</sequence>
<protein>
    <recommendedName>
        <fullName evidence="8">Transthyretin-like family protein</fullName>
    </recommendedName>
</protein>
<reference evidence="7" key="1">
    <citation type="journal article" date="2015" name="Nat. Genet.">
        <title>The genome and transcriptome of the zoonotic hookworm Ancylostoma ceylanicum identify infection-specific gene families.</title>
        <authorList>
            <person name="Schwarz E.M."/>
            <person name="Hu Y."/>
            <person name="Antoshechkin I."/>
            <person name="Miller M.M."/>
            <person name="Sternberg P.W."/>
            <person name="Aroian R.V."/>
        </authorList>
    </citation>
    <scope>NUCLEOTIDE SEQUENCE</scope>
    <source>
        <strain evidence="7">HY135</strain>
    </source>
</reference>
<dbReference type="Proteomes" id="UP000024635">
    <property type="component" value="Unassembled WGS sequence"/>
</dbReference>
<dbReference type="EMBL" id="JARK01001346">
    <property type="protein sequence ID" value="EYC26773.1"/>
    <property type="molecule type" value="Genomic_DNA"/>
</dbReference>
<organism evidence="6 7">
    <name type="scientific">Ancylostoma ceylanicum</name>
    <dbReference type="NCBI Taxonomy" id="53326"/>
    <lineage>
        <taxon>Eukaryota</taxon>
        <taxon>Metazoa</taxon>
        <taxon>Ecdysozoa</taxon>
        <taxon>Nematoda</taxon>
        <taxon>Chromadorea</taxon>
        <taxon>Rhabditida</taxon>
        <taxon>Rhabditina</taxon>
        <taxon>Rhabditomorpha</taxon>
        <taxon>Strongyloidea</taxon>
        <taxon>Ancylostomatidae</taxon>
        <taxon>Ancylostomatinae</taxon>
        <taxon>Ancylostoma</taxon>
    </lineage>
</organism>
<keyword evidence="4 5" id="KW-0732">Signal</keyword>